<sequence>MALIAPFRALRYNPAKIQNMEEVVTPPYDVINNEAQAAFAARNPYNMIHLDLSKNVNAEQLTESRYHQAKETFAKWQEEGVLVRDNEPTIYVYHTNYGLPSGERRTRKGLLCLVQLAEFAEGIVKPHEKTFSGVTSDRLSLLDTCHAQFSPIFSLYPDAQGQIMTLLEGACSPEPLASVTDHDGCLHTIWGVTDPAVLAQVRALFTDKSLYIADGHHRYTTALQFRTLMRERLGEVAADSPYNHTMMYLCGMEDPGLSVLPTHRLVRMPEAVKLIDLMARLAQSFSIEEVMDGSRETLVTEVLSRMSENSGAATMFGLYHPQEDRCLLLTLREGVIDEALGAKQPAALRELDVVILSDLIIEGLLQLDHDRCVKEGLVDYYSDSDTGLDVAVKEGESRSDRSPLLFLMNPTLVSQVKRVADEGLVMPHKSTYFYPKLLTGLLLNKIVPQEKVPY</sequence>
<accession>A0A9X4ME60</accession>
<dbReference type="AlphaFoldDB" id="A0A9X4ME60"/>
<proteinExistence type="predicted"/>
<dbReference type="PANTHER" id="PTHR36454:SF1">
    <property type="entry name" value="DUF1015 DOMAIN-CONTAINING PROTEIN"/>
    <property type="match status" value="1"/>
</dbReference>
<dbReference type="PIRSF" id="PIRSF033563">
    <property type="entry name" value="UCP033563"/>
    <property type="match status" value="1"/>
</dbReference>
<dbReference type="EMBL" id="JAPHEH010000001">
    <property type="protein sequence ID" value="MDG4474648.1"/>
    <property type="molecule type" value="Genomic_DNA"/>
</dbReference>
<keyword evidence="2" id="KW-1185">Reference proteome</keyword>
<reference evidence="1" key="2">
    <citation type="submission" date="2022-10" db="EMBL/GenBank/DDBJ databases">
        <authorList>
            <person name="Aronson H.S."/>
        </authorList>
    </citation>
    <scope>NUCLEOTIDE SEQUENCE</scope>
    <source>
        <strain evidence="1">RS19-109</strain>
    </source>
</reference>
<dbReference type="InterPro" id="IPR008323">
    <property type="entry name" value="UCP033563"/>
</dbReference>
<reference evidence="1" key="1">
    <citation type="journal article" date="2022" name="bioRxiv">
        <title>Thiovibrio frasassiensisgen. nov., sp. nov., an autotrophic, elemental sulfur disproportionating bacterium isolated from sulfidic karst sediment, and proposal of Thiovibrionaceae fam. nov.</title>
        <authorList>
            <person name="Aronson H."/>
            <person name="Thomas C."/>
            <person name="Bhattacharyya M."/>
            <person name="Eckstein S."/>
            <person name="Jensen S."/>
            <person name="Barco R."/>
            <person name="Macalady J."/>
            <person name="Amend J."/>
        </authorList>
    </citation>
    <scope>NUCLEOTIDE SEQUENCE</scope>
    <source>
        <strain evidence="1">RS19-109</strain>
    </source>
</reference>
<gene>
    <name evidence="1" type="ORF">OLX77_00560</name>
</gene>
<dbReference type="Proteomes" id="UP001154240">
    <property type="component" value="Unassembled WGS sequence"/>
</dbReference>
<dbReference type="PANTHER" id="PTHR36454">
    <property type="entry name" value="LMO2823 PROTEIN"/>
    <property type="match status" value="1"/>
</dbReference>
<evidence type="ECO:0000313" key="2">
    <source>
        <dbReference type="Proteomes" id="UP001154240"/>
    </source>
</evidence>
<evidence type="ECO:0000313" key="1">
    <source>
        <dbReference type="EMBL" id="MDG4474648.1"/>
    </source>
</evidence>
<comment type="caution">
    <text evidence="1">The sequence shown here is derived from an EMBL/GenBank/DDBJ whole genome shotgun (WGS) entry which is preliminary data.</text>
</comment>
<name>A0A9X4ME60_9BACT</name>
<organism evidence="1 2">
    <name type="scientific">Thiovibrio frasassiensis</name>
    <dbReference type="NCBI Taxonomy" id="2984131"/>
    <lineage>
        <taxon>Bacteria</taxon>
        <taxon>Pseudomonadati</taxon>
        <taxon>Thermodesulfobacteriota</taxon>
        <taxon>Desulfobulbia</taxon>
        <taxon>Desulfobulbales</taxon>
        <taxon>Thiovibrionaceae</taxon>
        <taxon>Thiovibrio</taxon>
    </lineage>
</organism>
<dbReference type="RefSeq" id="WP_307631629.1">
    <property type="nucleotide sequence ID" value="NZ_JAPHEH010000001.1"/>
</dbReference>
<dbReference type="Pfam" id="PF06245">
    <property type="entry name" value="DUF1015"/>
    <property type="match status" value="1"/>
</dbReference>
<protein>
    <submittedName>
        <fullName evidence="1">DUF1015 domain-containing protein</fullName>
    </submittedName>
</protein>